<evidence type="ECO:0008006" key="4">
    <source>
        <dbReference type="Google" id="ProtNLM"/>
    </source>
</evidence>
<sequence length="581" mass="62743">MKKIKILLLCGSIFFTNACRSDQQNTLNENIKGVNFNINIDSFVTTDTNKQANTKADISTNLINKQELISGPFSIVSELAPERPGINKNTSVTPRSISGSNVKFRIVAYDSQTGDYTAQDSGSPASIAGGQKLFANINLVGSKKYTFVTYSFNSTTEPPLAPTTNLNQAKLHITDLNGKEAGTDLLYAINKDVLISGGNTNINVVLKHKFSKITISVDANDATGTFGQPDYVKGGYALNNNAAGFTGTILDCHTSCNLNLKDARISEGDNQVFSVSNLNNTTPQAVIVNTGGEDAYKSQLIIPPGAIVIGKDINTAPVSIPITGPGGIGLQPGKSYTLKLKFNSDRYTDARGATATKATGSYAVIAGYRWARFNLGAKSDNPTVYDPDVPRAEIHGAKYQWGARTNETGRYITQNRDQLGNTEIPGWIGNGVEPLPDYSWNSGTENNPVRTSNDPCTDLDFDNNLYRVPTQTEFQKLLVATAHSTLGTQAESSGFSSARKLTSKKSKDVLLTLPNVGIRWETAAALAERGRSIYYWTSSGNIGQTGKAKKGKFIFYSTSSNIIKDLDYERPAGIAIRCIQE</sequence>
<keyword evidence="1" id="KW-0732">Signal</keyword>
<comment type="caution">
    <text evidence="2">The sequence shown here is derived from an EMBL/GenBank/DDBJ whole genome shotgun (WGS) entry which is preliminary data.</text>
</comment>
<feature type="chain" id="PRO_5044884382" description="Fibrobacter succinogenes major paralogous domain-containing protein" evidence="1">
    <location>
        <begin position="19"/>
        <end position="581"/>
    </location>
</feature>
<reference evidence="2 3" key="1">
    <citation type="submission" date="2023-06" db="EMBL/GenBank/DDBJ databases">
        <title>Nosocomial Elizabethkingia miricola genome.</title>
        <authorList>
            <person name="Morgado S."/>
            <person name="Fonseca E."/>
            <person name="Freitas F."/>
            <person name="Vicente A.C."/>
        </authorList>
    </citation>
    <scope>NUCLEOTIDE SEQUENCE [LARGE SCALE GENOMIC DNA]</scope>
    <source>
        <strain evidence="2 3">EM15</strain>
    </source>
</reference>
<feature type="signal peptide" evidence="1">
    <location>
        <begin position="1"/>
        <end position="18"/>
    </location>
</feature>
<dbReference type="AlphaFoldDB" id="A0ABD5BB59"/>
<dbReference type="RefSeq" id="WP_143333993.1">
    <property type="nucleotide sequence ID" value="NZ_JAUCQJ010000005.1"/>
</dbReference>
<dbReference type="EMBL" id="JAUCQJ010000005">
    <property type="protein sequence ID" value="MDQ8750652.1"/>
    <property type="molecule type" value="Genomic_DNA"/>
</dbReference>
<name>A0ABD5BB59_ELIMR</name>
<evidence type="ECO:0000313" key="3">
    <source>
        <dbReference type="Proteomes" id="UP001239265"/>
    </source>
</evidence>
<protein>
    <recommendedName>
        <fullName evidence="4">Fibrobacter succinogenes major paralogous domain-containing protein</fullName>
    </recommendedName>
</protein>
<evidence type="ECO:0000256" key="1">
    <source>
        <dbReference type="SAM" id="SignalP"/>
    </source>
</evidence>
<organism evidence="2 3">
    <name type="scientific">Elizabethkingia miricola</name>
    <name type="common">Chryseobacterium miricola</name>
    <dbReference type="NCBI Taxonomy" id="172045"/>
    <lineage>
        <taxon>Bacteria</taxon>
        <taxon>Pseudomonadati</taxon>
        <taxon>Bacteroidota</taxon>
        <taxon>Flavobacteriia</taxon>
        <taxon>Flavobacteriales</taxon>
        <taxon>Weeksellaceae</taxon>
        <taxon>Elizabethkingia</taxon>
    </lineage>
</organism>
<gene>
    <name evidence="2" type="ORF">QT385_18490</name>
</gene>
<proteinExistence type="predicted"/>
<accession>A0ABD5BB59</accession>
<dbReference type="Proteomes" id="UP001239265">
    <property type="component" value="Unassembled WGS sequence"/>
</dbReference>
<evidence type="ECO:0000313" key="2">
    <source>
        <dbReference type="EMBL" id="MDQ8750652.1"/>
    </source>
</evidence>